<gene>
    <name evidence="13" type="ORF">G3N55_05780</name>
</gene>
<comment type="similarity">
    <text evidence="2 11">Belongs to the CDP-alcohol phosphatidyltransferase class-I family.</text>
</comment>
<dbReference type="Gene3D" id="1.20.120.1760">
    <property type="match status" value="1"/>
</dbReference>
<dbReference type="PIRSF" id="PIRSF000847">
    <property type="entry name" value="Phos_ph_gly_syn"/>
    <property type="match status" value="1"/>
</dbReference>
<feature type="transmembrane region" description="Helical" evidence="12">
    <location>
        <begin position="68"/>
        <end position="89"/>
    </location>
</feature>
<dbReference type="InterPro" id="IPR043130">
    <property type="entry name" value="CDP-OH_PTrfase_TM_dom"/>
</dbReference>
<keyword evidence="14" id="KW-1185">Reference proteome</keyword>
<dbReference type="AlphaFoldDB" id="A0A6N9TM43"/>
<feature type="transmembrane region" description="Helical" evidence="12">
    <location>
        <begin position="149"/>
        <end position="167"/>
    </location>
</feature>
<evidence type="ECO:0000256" key="2">
    <source>
        <dbReference type="ARBA" id="ARBA00010441"/>
    </source>
</evidence>
<keyword evidence="7" id="KW-0443">Lipid metabolism</keyword>
<evidence type="ECO:0000256" key="4">
    <source>
        <dbReference type="ARBA" id="ARBA00022679"/>
    </source>
</evidence>
<proteinExistence type="inferred from homology"/>
<keyword evidence="4 11" id="KW-0808">Transferase</keyword>
<dbReference type="GO" id="GO:0008444">
    <property type="term" value="F:CDP-diacylglycerol-glycerol-3-phosphate 3-phosphatidyltransferase activity"/>
    <property type="evidence" value="ECO:0007669"/>
    <property type="project" value="InterPro"/>
</dbReference>
<evidence type="ECO:0000313" key="13">
    <source>
        <dbReference type="EMBL" id="NDY42351.1"/>
    </source>
</evidence>
<dbReference type="InterPro" id="IPR004570">
    <property type="entry name" value="Phosphatidylglycerol_P_synth"/>
</dbReference>
<evidence type="ECO:0000256" key="11">
    <source>
        <dbReference type="RuleBase" id="RU003750"/>
    </source>
</evidence>
<accession>A0A6N9TM43</accession>
<dbReference type="InterPro" id="IPR000462">
    <property type="entry name" value="CDP-OH_P_trans"/>
</dbReference>
<keyword evidence="10" id="KW-1208">Phospholipid metabolism</keyword>
<evidence type="ECO:0000313" key="14">
    <source>
        <dbReference type="Proteomes" id="UP000469346"/>
    </source>
</evidence>
<keyword evidence="6 12" id="KW-1133">Transmembrane helix</keyword>
<dbReference type="PANTHER" id="PTHR14269">
    <property type="entry name" value="CDP-DIACYLGLYCEROL--GLYCEROL-3-PHOSPHATE 3-PHOSPHATIDYLTRANSFERASE-RELATED"/>
    <property type="match status" value="1"/>
</dbReference>
<dbReference type="PROSITE" id="PS00379">
    <property type="entry name" value="CDP_ALCOHOL_P_TRANSF"/>
    <property type="match status" value="1"/>
</dbReference>
<name>A0A6N9TM43_DISTH</name>
<evidence type="ECO:0000256" key="12">
    <source>
        <dbReference type="SAM" id="Phobius"/>
    </source>
</evidence>
<dbReference type="InterPro" id="IPR050324">
    <property type="entry name" value="CDP-alcohol_PTase-I"/>
</dbReference>
<feature type="transmembrane region" description="Helical" evidence="12">
    <location>
        <begin position="96"/>
        <end position="112"/>
    </location>
</feature>
<evidence type="ECO:0000256" key="1">
    <source>
        <dbReference type="ARBA" id="ARBA00004141"/>
    </source>
</evidence>
<reference evidence="13 14" key="1">
    <citation type="submission" date="2020-02" db="EMBL/GenBank/DDBJ databases">
        <title>Comparative genomics of sulfur disproportionating microorganisms.</title>
        <authorList>
            <person name="Ward L.M."/>
            <person name="Bertran E."/>
            <person name="Johnston D.T."/>
        </authorList>
    </citation>
    <scope>NUCLEOTIDE SEQUENCE [LARGE SCALE GENOMIC DNA]</scope>
    <source>
        <strain evidence="13 14">DSM 100025</strain>
    </source>
</reference>
<dbReference type="PANTHER" id="PTHR14269:SF11">
    <property type="entry name" value="CDP-DIACYLGLYCEROL--GLYCEROL-3-PHOSPHATE 3-PHOSPHATIDYLTRANSFERASE"/>
    <property type="match status" value="1"/>
</dbReference>
<keyword evidence="9" id="KW-0594">Phospholipid biosynthesis</keyword>
<comment type="caution">
    <text evidence="13">The sequence shown here is derived from an EMBL/GenBank/DDBJ whole genome shotgun (WGS) entry which is preliminary data.</text>
</comment>
<sequence>MNLPNLLTLLRILLVPLLVICLIERRMAEALAIFAAAGFTDALDGFLARWLRQKTRLGAVLDPIADKLLLMSACVTLAVIGRLPGWLAVIVISRDVIILLGVGVLFLILGGVEIRPSFLGKVTTFCQLFTVFLVLAGAWLAGAERWLPAVFWATAAVTVASGLHYMARGLSLVGAGNGGRPEA</sequence>
<evidence type="ECO:0000256" key="8">
    <source>
        <dbReference type="ARBA" id="ARBA00023136"/>
    </source>
</evidence>
<dbReference type="GO" id="GO:0046474">
    <property type="term" value="P:glycerophospholipid biosynthetic process"/>
    <property type="evidence" value="ECO:0007669"/>
    <property type="project" value="TreeGrafter"/>
</dbReference>
<evidence type="ECO:0000256" key="3">
    <source>
        <dbReference type="ARBA" id="ARBA00022516"/>
    </source>
</evidence>
<dbReference type="Proteomes" id="UP000469346">
    <property type="component" value="Unassembled WGS sequence"/>
</dbReference>
<organism evidence="13 14">
    <name type="scientific">Dissulfurirhabdus thermomarina</name>
    <dbReference type="NCBI Taxonomy" id="1765737"/>
    <lineage>
        <taxon>Bacteria</taxon>
        <taxon>Deltaproteobacteria</taxon>
        <taxon>Dissulfurirhabdaceae</taxon>
        <taxon>Dissulfurirhabdus</taxon>
    </lineage>
</organism>
<keyword evidence="8 12" id="KW-0472">Membrane</keyword>
<keyword evidence="5 12" id="KW-0812">Transmembrane</keyword>
<dbReference type="RefSeq" id="WP_163298489.1">
    <property type="nucleotide sequence ID" value="NZ_JAAGRR010000049.1"/>
</dbReference>
<dbReference type="GO" id="GO:0016020">
    <property type="term" value="C:membrane"/>
    <property type="evidence" value="ECO:0007669"/>
    <property type="project" value="UniProtKB-SubCell"/>
</dbReference>
<feature type="transmembrane region" description="Helical" evidence="12">
    <location>
        <begin position="6"/>
        <end position="23"/>
    </location>
</feature>
<dbReference type="Pfam" id="PF01066">
    <property type="entry name" value="CDP-OH_P_transf"/>
    <property type="match status" value="1"/>
</dbReference>
<evidence type="ECO:0000256" key="5">
    <source>
        <dbReference type="ARBA" id="ARBA00022692"/>
    </source>
</evidence>
<evidence type="ECO:0000256" key="6">
    <source>
        <dbReference type="ARBA" id="ARBA00022989"/>
    </source>
</evidence>
<dbReference type="InterPro" id="IPR048254">
    <property type="entry name" value="CDP_ALCOHOL_P_TRANSF_CS"/>
</dbReference>
<evidence type="ECO:0000256" key="10">
    <source>
        <dbReference type="ARBA" id="ARBA00023264"/>
    </source>
</evidence>
<feature type="transmembrane region" description="Helical" evidence="12">
    <location>
        <begin position="30"/>
        <end position="48"/>
    </location>
</feature>
<protein>
    <submittedName>
        <fullName evidence="13">CDP-diacylglycerol--glycerol-3-phosphate 3-phosphatidyltransferase</fullName>
    </submittedName>
</protein>
<evidence type="ECO:0000256" key="9">
    <source>
        <dbReference type="ARBA" id="ARBA00023209"/>
    </source>
</evidence>
<keyword evidence="3" id="KW-0444">Lipid biosynthesis</keyword>
<evidence type="ECO:0000256" key="7">
    <source>
        <dbReference type="ARBA" id="ARBA00023098"/>
    </source>
</evidence>
<comment type="subcellular location">
    <subcellularLocation>
        <location evidence="1">Membrane</location>
        <topology evidence="1">Multi-pass membrane protein</topology>
    </subcellularLocation>
</comment>
<feature type="transmembrane region" description="Helical" evidence="12">
    <location>
        <begin position="118"/>
        <end position="142"/>
    </location>
</feature>
<dbReference type="EMBL" id="JAAGRR010000049">
    <property type="protein sequence ID" value="NDY42351.1"/>
    <property type="molecule type" value="Genomic_DNA"/>
</dbReference>